<dbReference type="GO" id="GO:0005737">
    <property type="term" value="C:cytoplasm"/>
    <property type="evidence" value="ECO:0007669"/>
    <property type="project" value="UniProtKB-SubCell"/>
</dbReference>
<comment type="subcellular location">
    <subcellularLocation>
        <location evidence="4 14">Cytoplasm</location>
    </subcellularLocation>
</comment>
<keyword evidence="13 14" id="KW-0464">Manganese</keyword>
<dbReference type="CDD" id="cd07182">
    <property type="entry name" value="RNase_HII_bacteria_HII_like"/>
    <property type="match status" value="1"/>
</dbReference>
<evidence type="ECO:0000313" key="19">
    <source>
        <dbReference type="Proteomes" id="UP000502179"/>
    </source>
</evidence>
<dbReference type="InterPro" id="IPR024567">
    <property type="entry name" value="RNase_HII/HIII_dom"/>
</dbReference>
<evidence type="ECO:0000256" key="13">
    <source>
        <dbReference type="ARBA" id="ARBA00023211"/>
    </source>
</evidence>
<organism evidence="18 19">
    <name type="scientific">Thermosulfuriphilus ammonigenes</name>
    <dbReference type="NCBI Taxonomy" id="1936021"/>
    <lineage>
        <taxon>Bacteria</taxon>
        <taxon>Pseudomonadati</taxon>
        <taxon>Thermodesulfobacteriota</taxon>
        <taxon>Thermodesulfobacteria</taxon>
        <taxon>Thermodesulfobacteriales</taxon>
        <taxon>Thermodesulfobacteriaceae</taxon>
        <taxon>Thermosulfuriphilus</taxon>
    </lineage>
</organism>
<comment type="cofactor">
    <cofactor evidence="2">
        <name>Mg(2+)</name>
        <dbReference type="ChEBI" id="CHEBI:18420"/>
    </cofactor>
</comment>
<keyword evidence="10 14" id="KW-0479">Metal-binding</keyword>
<dbReference type="KEGG" id="tav:G4V39_09230"/>
<evidence type="ECO:0000256" key="8">
    <source>
        <dbReference type="ARBA" id="ARBA00022490"/>
    </source>
</evidence>
<dbReference type="PANTHER" id="PTHR10954:SF18">
    <property type="entry name" value="RIBONUCLEASE HII"/>
    <property type="match status" value="1"/>
</dbReference>
<evidence type="ECO:0000256" key="7">
    <source>
        <dbReference type="ARBA" id="ARBA00019179"/>
    </source>
</evidence>
<evidence type="ECO:0000313" key="18">
    <source>
        <dbReference type="EMBL" id="QIJ72899.1"/>
    </source>
</evidence>
<keyword evidence="8 14" id="KW-0963">Cytoplasm</keyword>
<comment type="catalytic activity">
    <reaction evidence="1 14 15 16">
        <text>Endonucleolytic cleavage to 5'-phosphomonoester.</text>
        <dbReference type="EC" id="3.1.26.4"/>
    </reaction>
</comment>
<reference evidence="18 19" key="1">
    <citation type="submission" date="2020-02" db="EMBL/GenBank/DDBJ databases">
        <title>Genome analysis of Thermosulfuriphilus ammonigenes ST65T, an anaerobic thermophilic chemolithoautotrophic bacterium isolated from a deep-sea hydrothermal vent.</title>
        <authorList>
            <person name="Slobodkina G."/>
            <person name="Allioux M."/>
            <person name="Merkel A."/>
            <person name="Alain K."/>
            <person name="Jebbar M."/>
            <person name="Slobodkin A."/>
        </authorList>
    </citation>
    <scope>NUCLEOTIDE SEQUENCE [LARGE SCALE GENOMIC DNA]</scope>
    <source>
        <strain evidence="18 19">ST65</strain>
    </source>
</reference>
<evidence type="ECO:0000256" key="10">
    <source>
        <dbReference type="ARBA" id="ARBA00022723"/>
    </source>
</evidence>
<dbReference type="GO" id="GO:0030145">
    <property type="term" value="F:manganese ion binding"/>
    <property type="evidence" value="ECO:0007669"/>
    <property type="project" value="UniProtKB-UniRule"/>
</dbReference>
<dbReference type="Proteomes" id="UP000502179">
    <property type="component" value="Chromosome"/>
</dbReference>
<dbReference type="PROSITE" id="PS51975">
    <property type="entry name" value="RNASE_H_2"/>
    <property type="match status" value="1"/>
</dbReference>
<accession>A0A6G7PYX9</accession>
<evidence type="ECO:0000256" key="11">
    <source>
        <dbReference type="ARBA" id="ARBA00022759"/>
    </source>
</evidence>
<protein>
    <recommendedName>
        <fullName evidence="7 14">Ribonuclease HII</fullName>
        <shortName evidence="14">RNase HII</shortName>
        <ecNumber evidence="6 14">3.1.26.4</ecNumber>
    </recommendedName>
</protein>
<dbReference type="Gene3D" id="3.30.420.10">
    <property type="entry name" value="Ribonuclease H-like superfamily/Ribonuclease H"/>
    <property type="match status" value="1"/>
</dbReference>
<dbReference type="SUPFAM" id="SSF53098">
    <property type="entry name" value="Ribonuclease H-like"/>
    <property type="match status" value="1"/>
</dbReference>
<name>A0A6G7PYX9_9BACT</name>
<evidence type="ECO:0000256" key="2">
    <source>
        <dbReference type="ARBA" id="ARBA00001946"/>
    </source>
</evidence>
<sequence length="206" mass="22497">MSGAGYRLVAGVDEAGRGALAGPVVAAAVILPEFFWEEEAWISLINDSKALSPEARGRAYDFIVAEARAWSVAEVYQEEIDHLGILKASLKAMALAIEGLSPKPDFLLIDGPFTVDWPAPQRPVKHGDALSVSIGAASILAKVTRDRLMERLHQDYPHYNFARNKGYGTKEHRLALARFGPSPVHRRSFRGVLPQKEAPDLFGPAV</sequence>
<comment type="function">
    <text evidence="3 14 16">Endonuclease that specifically degrades the RNA of RNA-DNA hybrids.</text>
</comment>
<dbReference type="GO" id="GO:0043137">
    <property type="term" value="P:DNA replication, removal of RNA primer"/>
    <property type="evidence" value="ECO:0007669"/>
    <property type="project" value="TreeGrafter"/>
</dbReference>
<evidence type="ECO:0000256" key="4">
    <source>
        <dbReference type="ARBA" id="ARBA00004496"/>
    </source>
</evidence>
<dbReference type="PANTHER" id="PTHR10954">
    <property type="entry name" value="RIBONUCLEASE H2 SUBUNIT A"/>
    <property type="match status" value="1"/>
</dbReference>
<dbReference type="HAMAP" id="MF_00052_B">
    <property type="entry name" value="RNase_HII_B"/>
    <property type="match status" value="1"/>
</dbReference>
<comment type="cofactor">
    <cofactor evidence="14 15">
        <name>Mn(2+)</name>
        <dbReference type="ChEBI" id="CHEBI:29035"/>
    </cofactor>
    <cofactor evidence="14 15">
        <name>Mg(2+)</name>
        <dbReference type="ChEBI" id="CHEBI:18420"/>
    </cofactor>
    <text evidence="14 15">Manganese or magnesium. Binds 1 divalent metal ion per monomer in the absence of substrate. May bind a second metal ion after substrate binding.</text>
</comment>
<evidence type="ECO:0000256" key="16">
    <source>
        <dbReference type="RuleBase" id="RU003515"/>
    </source>
</evidence>
<dbReference type="InterPro" id="IPR012337">
    <property type="entry name" value="RNaseH-like_sf"/>
</dbReference>
<keyword evidence="19" id="KW-1185">Reference proteome</keyword>
<keyword evidence="12 14" id="KW-0378">Hydrolase</keyword>
<keyword evidence="9 14" id="KW-0540">Nuclease</keyword>
<feature type="binding site" evidence="14 15">
    <location>
        <position position="14"/>
    </location>
    <ligand>
        <name>a divalent metal cation</name>
        <dbReference type="ChEBI" id="CHEBI:60240"/>
    </ligand>
</feature>
<evidence type="ECO:0000256" key="1">
    <source>
        <dbReference type="ARBA" id="ARBA00000077"/>
    </source>
</evidence>
<evidence type="ECO:0000256" key="5">
    <source>
        <dbReference type="ARBA" id="ARBA00007383"/>
    </source>
</evidence>
<proteinExistence type="inferred from homology"/>
<evidence type="ECO:0000259" key="17">
    <source>
        <dbReference type="PROSITE" id="PS51975"/>
    </source>
</evidence>
<gene>
    <name evidence="14" type="primary">rnhB</name>
    <name evidence="18" type="ORF">G4V39_09230</name>
</gene>
<comment type="similarity">
    <text evidence="5 14 16">Belongs to the RNase HII family.</text>
</comment>
<dbReference type="GO" id="GO:0032299">
    <property type="term" value="C:ribonuclease H2 complex"/>
    <property type="evidence" value="ECO:0007669"/>
    <property type="project" value="TreeGrafter"/>
</dbReference>
<dbReference type="Pfam" id="PF01351">
    <property type="entry name" value="RNase_HII"/>
    <property type="match status" value="1"/>
</dbReference>
<feature type="binding site" evidence="14 15">
    <location>
        <position position="13"/>
    </location>
    <ligand>
        <name>a divalent metal cation</name>
        <dbReference type="ChEBI" id="CHEBI:60240"/>
    </ligand>
</feature>
<evidence type="ECO:0000256" key="14">
    <source>
        <dbReference type="HAMAP-Rule" id="MF_00052"/>
    </source>
</evidence>
<dbReference type="AlphaFoldDB" id="A0A6G7PYX9"/>
<dbReference type="InterPro" id="IPR036397">
    <property type="entry name" value="RNaseH_sf"/>
</dbReference>
<evidence type="ECO:0000256" key="3">
    <source>
        <dbReference type="ARBA" id="ARBA00004065"/>
    </source>
</evidence>
<evidence type="ECO:0000256" key="12">
    <source>
        <dbReference type="ARBA" id="ARBA00022801"/>
    </source>
</evidence>
<feature type="binding site" evidence="14 15">
    <location>
        <position position="110"/>
    </location>
    <ligand>
        <name>a divalent metal cation</name>
        <dbReference type="ChEBI" id="CHEBI:60240"/>
    </ligand>
</feature>
<dbReference type="InterPro" id="IPR022898">
    <property type="entry name" value="RNase_HII"/>
</dbReference>
<evidence type="ECO:0000256" key="15">
    <source>
        <dbReference type="PROSITE-ProRule" id="PRU01319"/>
    </source>
</evidence>
<dbReference type="GO" id="GO:0003723">
    <property type="term" value="F:RNA binding"/>
    <property type="evidence" value="ECO:0007669"/>
    <property type="project" value="UniProtKB-UniRule"/>
</dbReference>
<dbReference type="GO" id="GO:0006298">
    <property type="term" value="P:mismatch repair"/>
    <property type="evidence" value="ECO:0007669"/>
    <property type="project" value="TreeGrafter"/>
</dbReference>
<feature type="domain" description="RNase H type-2" evidence="17">
    <location>
        <begin position="7"/>
        <end position="201"/>
    </location>
</feature>
<dbReference type="GO" id="GO:0004523">
    <property type="term" value="F:RNA-DNA hybrid ribonuclease activity"/>
    <property type="evidence" value="ECO:0007669"/>
    <property type="project" value="UniProtKB-UniRule"/>
</dbReference>
<dbReference type="NCBIfam" id="NF000595">
    <property type="entry name" value="PRK00015.1-3"/>
    <property type="match status" value="1"/>
</dbReference>
<evidence type="ECO:0000256" key="6">
    <source>
        <dbReference type="ARBA" id="ARBA00012180"/>
    </source>
</evidence>
<dbReference type="EMBL" id="CP048877">
    <property type="protein sequence ID" value="QIJ72899.1"/>
    <property type="molecule type" value="Genomic_DNA"/>
</dbReference>
<dbReference type="InterPro" id="IPR001352">
    <property type="entry name" value="RNase_HII/HIII"/>
</dbReference>
<dbReference type="EC" id="3.1.26.4" evidence="6 14"/>
<keyword evidence="11 14" id="KW-0255">Endonuclease</keyword>
<evidence type="ECO:0000256" key="9">
    <source>
        <dbReference type="ARBA" id="ARBA00022722"/>
    </source>
</evidence>